<evidence type="ECO:0000313" key="1">
    <source>
        <dbReference type="EMBL" id="MPN46486.1"/>
    </source>
</evidence>
<dbReference type="SUPFAM" id="SSF55811">
    <property type="entry name" value="Nudix"/>
    <property type="match status" value="1"/>
</dbReference>
<protein>
    <recommendedName>
        <fullName evidence="2">ADP-ribose pyrophosphatase</fullName>
    </recommendedName>
</protein>
<dbReference type="AlphaFoldDB" id="A0A645I6G2"/>
<dbReference type="Gene3D" id="3.90.79.10">
    <property type="entry name" value="Nucleoside Triphosphate Pyrophosphohydrolase"/>
    <property type="match status" value="1"/>
</dbReference>
<proteinExistence type="predicted"/>
<accession>A0A645I6G2</accession>
<dbReference type="EMBL" id="VSSQ01107193">
    <property type="protein sequence ID" value="MPN46486.1"/>
    <property type="molecule type" value="Genomic_DNA"/>
</dbReference>
<organism evidence="1">
    <name type="scientific">bioreactor metagenome</name>
    <dbReference type="NCBI Taxonomy" id="1076179"/>
    <lineage>
        <taxon>unclassified sequences</taxon>
        <taxon>metagenomes</taxon>
        <taxon>ecological metagenomes</taxon>
    </lineage>
</organism>
<name>A0A645I6G2_9ZZZZ</name>
<evidence type="ECO:0008006" key="2">
    <source>
        <dbReference type="Google" id="ProtNLM"/>
    </source>
</evidence>
<dbReference type="InterPro" id="IPR015797">
    <property type="entry name" value="NUDIX_hydrolase-like_dom_sf"/>
</dbReference>
<sequence length="62" mass="7059">MYMAEGLSFGKSHTDEDEFLTLEKVPINQLTDKILSGEIKDGKTQAAVLKVYAMRQRQTRKV</sequence>
<comment type="caution">
    <text evidence="1">The sequence shown here is derived from an EMBL/GenBank/DDBJ whole genome shotgun (WGS) entry which is preliminary data.</text>
</comment>
<reference evidence="1" key="1">
    <citation type="submission" date="2019-08" db="EMBL/GenBank/DDBJ databases">
        <authorList>
            <person name="Kucharzyk K."/>
            <person name="Murdoch R.W."/>
            <person name="Higgins S."/>
            <person name="Loffler F."/>
        </authorList>
    </citation>
    <scope>NUCLEOTIDE SEQUENCE</scope>
</reference>
<gene>
    <name evidence="1" type="ORF">SDC9_194072</name>
</gene>